<evidence type="ECO:0000256" key="2">
    <source>
        <dbReference type="SAM" id="SignalP"/>
    </source>
</evidence>
<feature type="signal peptide" evidence="2">
    <location>
        <begin position="1"/>
        <end position="21"/>
    </location>
</feature>
<name>A0ABR2QMT6_9ROSI</name>
<feature type="region of interest" description="Disordered" evidence="1">
    <location>
        <begin position="64"/>
        <end position="108"/>
    </location>
</feature>
<dbReference type="PANTHER" id="PTHR34377:SF3">
    <property type="entry name" value="TETRATRICOPEPTIDE REPEAT (TPR)-LIKE SUPERFAMILY PROTEIN"/>
    <property type="match status" value="1"/>
</dbReference>
<feature type="chain" id="PRO_5047286008" description="Bifunctional inhibitor/plant lipid transfer protein/seed storage helical domain-containing protein" evidence="2">
    <location>
        <begin position="22"/>
        <end position="170"/>
    </location>
</feature>
<dbReference type="PANTHER" id="PTHR34377">
    <property type="entry name" value="TETRATRICOPEPTIDE REPEAT (TPR)-LIKE SUPERFAMILY PROTEIN"/>
    <property type="match status" value="1"/>
</dbReference>
<dbReference type="Proteomes" id="UP001396334">
    <property type="component" value="Unassembled WGS sequence"/>
</dbReference>
<accession>A0ABR2QMT6</accession>
<feature type="compositionally biased region" description="Basic residues" evidence="1">
    <location>
        <begin position="95"/>
        <end position="104"/>
    </location>
</feature>
<evidence type="ECO:0000313" key="4">
    <source>
        <dbReference type="Proteomes" id="UP001396334"/>
    </source>
</evidence>
<proteinExistence type="predicted"/>
<evidence type="ECO:0000313" key="3">
    <source>
        <dbReference type="EMBL" id="KAK9001895.1"/>
    </source>
</evidence>
<organism evidence="3 4">
    <name type="scientific">Hibiscus sabdariffa</name>
    <name type="common">roselle</name>
    <dbReference type="NCBI Taxonomy" id="183260"/>
    <lineage>
        <taxon>Eukaryota</taxon>
        <taxon>Viridiplantae</taxon>
        <taxon>Streptophyta</taxon>
        <taxon>Embryophyta</taxon>
        <taxon>Tracheophyta</taxon>
        <taxon>Spermatophyta</taxon>
        <taxon>Magnoliopsida</taxon>
        <taxon>eudicotyledons</taxon>
        <taxon>Gunneridae</taxon>
        <taxon>Pentapetalae</taxon>
        <taxon>rosids</taxon>
        <taxon>malvids</taxon>
        <taxon>Malvales</taxon>
        <taxon>Malvaceae</taxon>
        <taxon>Malvoideae</taxon>
        <taxon>Hibiscus</taxon>
    </lineage>
</organism>
<reference evidence="3 4" key="1">
    <citation type="journal article" date="2024" name="G3 (Bethesda)">
        <title>Genome assembly of Hibiscus sabdariffa L. provides insights into metabolisms of medicinal natural products.</title>
        <authorList>
            <person name="Kim T."/>
        </authorList>
    </citation>
    <scope>NUCLEOTIDE SEQUENCE [LARGE SCALE GENOMIC DNA]</scope>
    <source>
        <strain evidence="3">TK-2024</strain>
        <tissue evidence="3">Old leaves</tissue>
    </source>
</reference>
<gene>
    <name evidence="3" type="ORF">V6N11_024590</name>
</gene>
<keyword evidence="4" id="KW-1185">Reference proteome</keyword>
<comment type="caution">
    <text evidence="3">The sequence shown here is derived from an EMBL/GenBank/DDBJ whole genome shotgun (WGS) entry which is preliminary data.</text>
</comment>
<protein>
    <recommendedName>
        <fullName evidence="5">Bifunctional inhibitor/plant lipid transfer protein/seed storage helical domain-containing protein</fullName>
    </recommendedName>
</protein>
<evidence type="ECO:0008006" key="5">
    <source>
        <dbReference type="Google" id="ProtNLM"/>
    </source>
</evidence>
<keyword evidence="2" id="KW-0732">Signal</keyword>
<evidence type="ECO:0000256" key="1">
    <source>
        <dbReference type="SAM" id="MobiDB-lite"/>
    </source>
</evidence>
<dbReference type="EMBL" id="JBBPBN010000035">
    <property type="protein sequence ID" value="KAK9001895.1"/>
    <property type="molecule type" value="Genomic_DNA"/>
</dbReference>
<sequence>MMKKPGIPMVLLASMFLVALPIQLPILPPRRELPPPHLHPLCVSQLTLVNYACGTVPLVPSPFLSSDTPDEGNGTESRRRGDANRTGTRQGGERHNRRRHKYKHEQRPKEMTPEQAYCCRWLKMVDADCVCGVLARLPLFLSWPLHRYTVSVEDACIVTYSCGGRRLRSP</sequence>